<keyword evidence="3" id="KW-0807">Transducer</keyword>
<dbReference type="SMART" id="SM00304">
    <property type="entry name" value="HAMP"/>
    <property type="match status" value="1"/>
</dbReference>
<gene>
    <name evidence="7" type="ORF">PSQ40_01835</name>
</gene>
<evidence type="ECO:0000259" key="5">
    <source>
        <dbReference type="PROSITE" id="PS50111"/>
    </source>
</evidence>
<dbReference type="SMART" id="SM00283">
    <property type="entry name" value="MA"/>
    <property type="match status" value="1"/>
</dbReference>
<dbReference type="EMBL" id="JAQSIP010000001">
    <property type="protein sequence ID" value="MDD0837302.1"/>
    <property type="molecule type" value="Genomic_DNA"/>
</dbReference>
<keyword evidence="1" id="KW-0488">Methylation</keyword>
<dbReference type="InterPro" id="IPR004090">
    <property type="entry name" value="Chemotax_Me-accpt_rcpt"/>
</dbReference>
<dbReference type="PROSITE" id="PS50885">
    <property type="entry name" value="HAMP"/>
    <property type="match status" value="1"/>
</dbReference>
<evidence type="ECO:0000313" key="7">
    <source>
        <dbReference type="EMBL" id="MDD0837302.1"/>
    </source>
</evidence>
<sequence length="529" mass="56464">MNLFNTTIRTRFVLLLGVFVLGFGLCAGWSFYTLSQLKVNGPLYQRIVQSKDLVADVLPPPLYVLEPYLITLQFADSTSAEEQASLRQRISALRKDYEKRRGYWQQAQLEPELARLLLDQAHAPAEQMFKAFDDKLAPAVQRADAAAVGAAMADIRRAYEAHRQVIDRLVVQVNERAASDEANAQQSIWQATALSLGMALLSVLASIGVAIVIIRSITGPLTLAMGVADRVAEGDLTQTIEVRGRDETARLLDALRRMQDSLLHTVSTVRRNARQVAAASGEIATGNNDLSERTERQASALQETAASMEELDSTVKKNASSAQQAHGLADTASEVALKGSSVMGQVVSTMKGINDSSHQIADIIGVIDSIAFQTNILALNAAVEAARAGEQGRGFAVVASEVRNLAQRSAAAAKEINTLITSSVARVEDGSRLVDQAGRTMEEVVTAIQNVGTLIGEISVASAEQSAGVSQVGQAIAQMDQVTQQNAALVEQSAAAAQGLQVQAQDLVAAVSVFVLPSEPSMRALPRLA</sequence>
<dbReference type="Pfam" id="PF00015">
    <property type="entry name" value="MCPsignal"/>
    <property type="match status" value="1"/>
</dbReference>
<evidence type="ECO:0000256" key="4">
    <source>
        <dbReference type="SAM" id="Phobius"/>
    </source>
</evidence>
<accession>A0ABT5MTY7</accession>
<dbReference type="SUPFAM" id="SSF58104">
    <property type="entry name" value="Methyl-accepting chemotaxis protein (MCP) signaling domain"/>
    <property type="match status" value="1"/>
</dbReference>
<dbReference type="PRINTS" id="PR00260">
    <property type="entry name" value="CHEMTRNSDUCR"/>
</dbReference>
<dbReference type="CDD" id="cd11386">
    <property type="entry name" value="MCP_signal"/>
    <property type="match status" value="1"/>
</dbReference>
<dbReference type="PROSITE" id="PS50111">
    <property type="entry name" value="CHEMOTAXIS_TRANSDUC_2"/>
    <property type="match status" value="1"/>
</dbReference>
<dbReference type="Proteomes" id="UP001528673">
    <property type="component" value="Unassembled WGS sequence"/>
</dbReference>
<dbReference type="PANTHER" id="PTHR43531:SF14">
    <property type="entry name" value="METHYL-ACCEPTING CHEMOTAXIS PROTEIN I-RELATED"/>
    <property type="match status" value="1"/>
</dbReference>
<reference evidence="7 8" key="1">
    <citation type="submission" date="2023-02" db="EMBL/GenBank/DDBJ databases">
        <title>Bacterial whole genomic sequence of Curvibacter sp. HBC61.</title>
        <authorList>
            <person name="Le V."/>
            <person name="Ko S.-R."/>
            <person name="Ahn C.-Y."/>
            <person name="Oh H.-M."/>
        </authorList>
    </citation>
    <scope>NUCLEOTIDE SEQUENCE [LARGE SCALE GENOMIC DNA]</scope>
    <source>
        <strain evidence="7 8">HBC61</strain>
    </source>
</reference>
<comment type="caution">
    <text evidence="7">The sequence shown here is derived from an EMBL/GenBank/DDBJ whole genome shotgun (WGS) entry which is preliminary data.</text>
</comment>
<protein>
    <submittedName>
        <fullName evidence="7">Methyl-accepting chemotaxis protein</fullName>
    </submittedName>
</protein>
<feature type="domain" description="Methyl-accepting transducer" evidence="5">
    <location>
        <begin position="272"/>
        <end position="501"/>
    </location>
</feature>
<feature type="domain" description="HAMP" evidence="6">
    <location>
        <begin position="215"/>
        <end position="267"/>
    </location>
</feature>
<keyword evidence="8" id="KW-1185">Reference proteome</keyword>
<organism evidence="7 8">
    <name type="scientific">Curvibacter cyanobacteriorum</name>
    <dbReference type="NCBI Taxonomy" id="3026422"/>
    <lineage>
        <taxon>Bacteria</taxon>
        <taxon>Pseudomonadati</taxon>
        <taxon>Pseudomonadota</taxon>
        <taxon>Betaproteobacteria</taxon>
        <taxon>Burkholderiales</taxon>
        <taxon>Comamonadaceae</taxon>
        <taxon>Curvibacter</taxon>
    </lineage>
</organism>
<keyword evidence="4" id="KW-1133">Transmembrane helix</keyword>
<keyword evidence="4" id="KW-0812">Transmembrane</keyword>
<evidence type="ECO:0000256" key="1">
    <source>
        <dbReference type="ARBA" id="ARBA00022481"/>
    </source>
</evidence>
<evidence type="ECO:0000313" key="8">
    <source>
        <dbReference type="Proteomes" id="UP001528673"/>
    </source>
</evidence>
<dbReference type="Pfam" id="PF00672">
    <property type="entry name" value="HAMP"/>
    <property type="match status" value="1"/>
</dbReference>
<dbReference type="PANTHER" id="PTHR43531">
    <property type="entry name" value="PROTEIN ICFG"/>
    <property type="match status" value="1"/>
</dbReference>
<dbReference type="InterPro" id="IPR004089">
    <property type="entry name" value="MCPsignal_dom"/>
</dbReference>
<comment type="similarity">
    <text evidence="2">Belongs to the methyl-accepting chemotaxis (MCP) protein family.</text>
</comment>
<name>A0ABT5MTY7_9BURK</name>
<evidence type="ECO:0000259" key="6">
    <source>
        <dbReference type="PROSITE" id="PS50885"/>
    </source>
</evidence>
<dbReference type="Gene3D" id="1.10.287.950">
    <property type="entry name" value="Methyl-accepting chemotaxis protein"/>
    <property type="match status" value="1"/>
</dbReference>
<dbReference type="InterPro" id="IPR003660">
    <property type="entry name" value="HAMP_dom"/>
</dbReference>
<keyword evidence="4" id="KW-0472">Membrane</keyword>
<dbReference type="CDD" id="cd06225">
    <property type="entry name" value="HAMP"/>
    <property type="match status" value="1"/>
</dbReference>
<dbReference type="InterPro" id="IPR051310">
    <property type="entry name" value="MCP_chemotaxis"/>
</dbReference>
<feature type="transmembrane region" description="Helical" evidence="4">
    <location>
        <begin position="12"/>
        <end position="32"/>
    </location>
</feature>
<evidence type="ECO:0000256" key="3">
    <source>
        <dbReference type="PROSITE-ProRule" id="PRU00284"/>
    </source>
</evidence>
<proteinExistence type="inferred from homology"/>
<evidence type="ECO:0000256" key="2">
    <source>
        <dbReference type="ARBA" id="ARBA00029447"/>
    </source>
</evidence>
<dbReference type="RefSeq" id="WP_273948295.1">
    <property type="nucleotide sequence ID" value="NZ_JAQSIP010000001.1"/>
</dbReference>